<dbReference type="Proteomes" id="UP000726737">
    <property type="component" value="Unassembled WGS sequence"/>
</dbReference>
<dbReference type="OrthoDB" id="2405996at2759"/>
<feature type="compositionally biased region" description="Basic and acidic residues" evidence="1">
    <location>
        <begin position="375"/>
        <end position="389"/>
    </location>
</feature>
<organism evidence="2 3">
    <name type="scientific">Mortierella polycephala</name>
    <dbReference type="NCBI Taxonomy" id="41804"/>
    <lineage>
        <taxon>Eukaryota</taxon>
        <taxon>Fungi</taxon>
        <taxon>Fungi incertae sedis</taxon>
        <taxon>Mucoromycota</taxon>
        <taxon>Mortierellomycotina</taxon>
        <taxon>Mortierellomycetes</taxon>
        <taxon>Mortierellales</taxon>
        <taxon>Mortierellaceae</taxon>
        <taxon>Mortierella</taxon>
    </lineage>
</organism>
<protein>
    <submittedName>
        <fullName evidence="2">Uncharacterized protein</fullName>
    </submittedName>
</protein>
<gene>
    <name evidence="2" type="ORF">BG011_004357</name>
</gene>
<proteinExistence type="predicted"/>
<feature type="compositionally biased region" description="Polar residues" evidence="1">
    <location>
        <begin position="106"/>
        <end position="120"/>
    </location>
</feature>
<feature type="compositionally biased region" description="Basic and acidic residues" evidence="1">
    <location>
        <begin position="121"/>
        <end position="134"/>
    </location>
</feature>
<evidence type="ECO:0000256" key="1">
    <source>
        <dbReference type="SAM" id="MobiDB-lite"/>
    </source>
</evidence>
<reference evidence="2" key="1">
    <citation type="journal article" date="2020" name="Fungal Divers.">
        <title>Resolving the Mortierellaceae phylogeny through synthesis of multi-gene phylogenetics and phylogenomics.</title>
        <authorList>
            <person name="Vandepol N."/>
            <person name="Liber J."/>
            <person name="Desiro A."/>
            <person name="Na H."/>
            <person name="Kennedy M."/>
            <person name="Barry K."/>
            <person name="Grigoriev I.V."/>
            <person name="Miller A.N."/>
            <person name="O'Donnell K."/>
            <person name="Stajich J.E."/>
            <person name="Bonito G."/>
        </authorList>
    </citation>
    <scope>NUCLEOTIDE SEQUENCE</scope>
    <source>
        <strain evidence="2">KOD948</strain>
    </source>
</reference>
<feature type="compositionally biased region" description="Basic and acidic residues" evidence="1">
    <location>
        <begin position="88"/>
        <end position="102"/>
    </location>
</feature>
<feature type="region of interest" description="Disordered" evidence="1">
    <location>
        <begin position="38"/>
        <end position="59"/>
    </location>
</feature>
<name>A0A9P6Q0A7_9FUNG</name>
<sequence length="437" mass="49152">MPQLFESTRNYLKTTTKLGRRMSLYKDETSGSEASFHGINNAENIHPNDTLVNPSHAPMHQNRLSNLFSMDGRARTTKHEPGNMAMPDEGRRRNSKSSERTHRSNKSSSKQFRNGSSHQSWDQDHTSVHMENENPRGQSPTLSLSNTVSTAASSYDTRPSDYASMRHYQAHVWRRNLLEESIMHSLKLGYADRQRSTSRHHSLSKKDSPRARRTREQAILAAAMGSGLASCPESEVSSIDPMATQENIIDRSLNTISNNHMNRTLAGMQAPQQQHQNQQKKRLYQQDYNASMTNITESFTSFTLELPEHQVSHIMASSMVPHLFKVKGTKACALERRPRSRRSSRSTLGGGITPSPRVLSGKRTVTHPLIPSRRAPREEDKDEVEKEDINENETPISPTTTMSANSTITTLSEPKGFEKKETTTTEEQVNALQVSSS</sequence>
<feature type="region of interest" description="Disordered" evidence="1">
    <location>
        <begin position="191"/>
        <end position="213"/>
    </location>
</feature>
<dbReference type="EMBL" id="JAAAJA010000287">
    <property type="protein sequence ID" value="KAG0256694.1"/>
    <property type="molecule type" value="Genomic_DNA"/>
</dbReference>
<evidence type="ECO:0000313" key="3">
    <source>
        <dbReference type="Proteomes" id="UP000726737"/>
    </source>
</evidence>
<feature type="compositionally biased region" description="Polar residues" evidence="1">
    <location>
        <begin position="428"/>
        <end position="437"/>
    </location>
</feature>
<comment type="caution">
    <text evidence="2">The sequence shown here is derived from an EMBL/GenBank/DDBJ whole genome shotgun (WGS) entry which is preliminary data.</text>
</comment>
<feature type="region of interest" description="Disordered" evidence="1">
    <location>
        <begin position="74"/>
        <end position="159"/>
    </location>
</feature>
<evidence type="ECO:0000313" key="2">
    <source>
        <dbReference type="EMBL" id="KAG0256694.1"/>
    </source>
</evidence>
<feature type="region of interest" description="Disordered" evidence="1">
    <location>
        <begin position="334"/>
        <end position="437"/>
    </location>
</feature>
<keyword evidence="3" id="KW-1185">Reference proteome</keyword>
<dbReference type="AlphaFoldDB" id="A0A9P6Q0A7"/>
<feature type="compositionally biased region" description="Basic and acidic residues" evidence="1">
    <location>
        <begin position="204"/>
        <end position="213"/>
    </location>
</feature>
<accession>A0A9P6Q0A7</accession>
<feature type="compositionally biased region" description="Low complexity" evidence="1">
    <location>
        <begin position="399"/>
        <end position="410"/>
    </location>
</feature>
<feature type="compositionally biased region" description="Polar residues" evidence="1">
    <location>
        <begin position="135"/>
        <end position="157"/>
    </location>
</feature>